<protein>
    <recommendedName>
        <fullName evidence="5">Tubulin/FtsZ GTPase domain-containing protein</fullName>
    </recommendedName>
</protein>
<evidence type="ECO:0000313" key="3">
    <source>
        <dbReference type="EMBL" id="CAG7871186.1"/>
    </source>
</evidence>
<proteinExistence type="predicted"/>
<name>A0A8D9G7S0_BRACM</name>
<dbReference type="Proteomes" id="UP000694005">
    <property type="component" value="Chromosome A06"/>
</dbReference>
<dbReference type="GO" id="GO:0005856">
    <property type="term" value="C:cytoskeleton"/>
    <property type="evidence" value="ECO:0007669"/>
    <property type="project" value="UniProtKB-SubCell"/>
</dbReference>
<evidence type="ECO:0000313" key="4">
    <source>
        <dbReference type="Proteomes" id="UP000694005"/>
    </source>
</evidence>
<dbReference type="InterPro" id="IPR036525">
    <property type="entry name" value="Tubulin/FtsZ_GTPase_sf"/>
</dbReference>
<dbReference type="Gene3D" id="3.40.50.1440">
    <property type="entry name" value="Tubulin/FtsZ, GTPase domain"/>
    <property type="match status" value="1"/>
</dbReference>
<comment type="subcellular location">
    <subcellularLocation>
        <location evidence="1">Cytoplasm</location>
        <location evidence="1">Cytoskeleton</location>
    </subcellularLocation>
</comment>
<accession>A0A8D9G7S0</accession>
<dbReference type="PROSITE" id="PS00228">
    <property type="entry name" value="TUBULIN_B_AUTOREG"/>
    <property type="match status" value="1"/>
</dbReference>
<gene>
    <name evidence="3" type="ORF">BRAPAZ1V2_A06P34260.2</name>
</gene>
<dbReference type="InterPro" id="IPR013838">
    <property type="entry name" value="Beta-tubulin_BS"/>
</dbReference>
<evidence type="ECO:0008006" key="5">
    <source>
        <dbReference type="Google" id="ProtNLM"/>
    </source>
</evidence>
<dbReference type="PANTHER" id="PTHR36527:SF3">
    <property type="entry name" value="OS01G0282866 PROTEIN"/>
    <property type="match status" value="1"/>
</dbReference>
<dbReference type="EMBL" id="LS974622">
    <property type="protein sequence ID" value="CAG7871186.1"/>
    <property type="molecule type" value="Genomic_DNA"/>
</dbReference>
<keyword evidence="2" id="KW-0206">Cytoskeleton</keyword>
<sequence>MREILHIHGDQCGNQIGARAKFWEVICDEHGVDHTGQYVGDTPLQLERIDVYFNEFSMLFPILSFVGRRNWILDGNAFDL</sequence>
<organism evidence="3 4">
    <name type="scientific">Brassica campestris</name>
    <name type="common">Field mustard</name>
    <dbReference type="NCBI Taxonomy" id="3711"/>
    <lineage>
        <taxon>Eukaryota</taxon>
        <taxon>Viridiplantae</taxon>
        <taxon>Streptophyta</taxon>
        <taxon>Embryophyta</taxon>
        <taxon>Tracheophyta</taxon>
        <taxon>Spermatophyta</taxon>
        <taxon>Magnoliopsida</taxon>
        <taxon>eudicotyledons</taxon>
        <taxon>Gunneridae</taxon>
        <taxon>Pentapetalae</taxon>
        <taxon>rosids</taxon>
        <taxon>malvids</taxon>
        <taxon>Brassicales</taxon>
        <taxon>Brassicaceae</taxon>
        <taxon>Brassiceae</taxon>
        <taxon>Brassica</taxon>
    </lineage>
</organism>
<dbReference type="SUPFAM" id="SSF52490">
    <property type="entry name" value="Tubulin nucleotide-binding domain-like"/>
    <property type="match status" value="1"/>
</dbReference>
<evidence type="ECO:0000256" key="1">
    <source>
        <dbReference type="ARBA" id="ARBA00004245"/>
    </source>
</evidence>
<dbReference type="AlphaFoldDB" id="A0A8D9G7S0"/>
<dbReference type="PANTHER" id="PTHR36527">
    <property type="entry name" value="OS01G0282866 PROTEIN"/>
    <property type="match status" value="1"/>
</dbReference>
<reference evidence="3 4" key="1">
    <citation type="submission" date="2021-07" db="EMBL/GenBank/DDBJ databases">
        <authorList>
            <consortium name="Genoscope - CEA"/>
            <person name="William W."/>
        </authorList>
    </citation>
    <scope>NUCLEOTIDE SEQUENCE [LARGE SCALE GENOMIC DNA]</scope>
</reference>
<dbReference type="Gramene" id="A06p34260.2_BraZ1">
    <property type="protein sequence ID" value="A06p34260.2_BraZ1.CDS"/>
    <property type="gene ID" value="A06g34260.2_BraZ1"/>
</dbReference>
<evidence type="ECO:0000256" key="2">
    <source>
        <dbReference type="ARBA" id="ARBA00023212"/>
    </source>
</evidence>
<keyword evidence="2" id="KW-0963">Cytoplasm</keyword>